<organism evidence="1 2">
    <name type="scientific">Nocardia macrotermitis</name>
    <dbReference type="NCBI Taxonomy" id="2585198"/>
    <lineage>
        <taxon>Bacteria</taxon>
        <taxon>Bacillati</taxon>
        <taxon>Actinomycetota</taxon>
        <taxon>Actinomycetes</taxon>
        <taxon>Mycobacteriales</taxon>
        <taxon>Nocardiaceae</taxon>
        <taxon>Nocardia</taxon>
    </lineage>
</organism>
<dbReference type="SUPFAM" id="SSF52540">
    <property type="entry name" value="P-loop containing nucleoside triphosphate hydrolases"/>
    <property type="match status" value="1"/>
</dbReference>
<evidence type="ECO:0000313" key="2">
    <source>
        <dbReference type="Proteomes" id="UP000438448"/>
    </source>
</evidence>
<gene>
    <name evidence="1" type="ORF">NRB20_01850</name>
</gene>
<evidence type="ECO:0008006" key="3">
    <source>
        <dbReference type="Google" id="ProtNLM"/>
    </source>
</evidence>
<protein>
    <recommendedName>
        <fullName evidence="3">Kinase</fullName>
    </recommendedName>
</protein>
<dbReference type="AlphaFoldDB" id="A0A7K0CVW0"/>
<proteinExistence type="predicted"/>
<dbReference type="Gene3D" id="3.40.50.300">
    <property type="entry name" value="P-loop containing nucleotide triphosphate hydrolases"/>
    <property type="match status" value="1"/>
</dbReference>
<comment type="caution">
    <text evidence="1">The sequence shown here is derived from an EMBL/GenBank/DDBJ whole genome shotgun (WGS) entry which is preliminary data.</text>
</comment>
<sequence>MPNLLVMVNGLPGSGKSTLGQALARNLHARFLSKDEVKEALAATVTGAGALPTLGAIAMDTIWTLAQAIPDDIVIDSWWFAPRDRALVRAGLVRAGAARTVEIWCDVPPEIARARYESRARPGFYRDREHLTNDWNDWVSRAEPLGLAATTIPIDTSTPVDTALLAERVRRDGS</sequence>
<reference evidence="1 2" key="1">
    <citation type="submission" date="2019-10" db="EMBL/GenBank/DDBJ databases">
        <title>Nocardia macrotermitis sp. nov. and Nocardia aurantia sp. nov., isolated from the gut of fungus growing-termite Macrotermes natalensis.</title>
        <authorList>
            <person name="Benndorf R."/>
            <person name="Schwitalla J."/>
            <person name="Martin K."/>
            <person name="De Beer W."/>
            <person name="Kaster A.-K."/>
            <person name="Vollmers J."/>
            <person name="Poulsen M."/>
            <person name="Beemelmanns C."/>
        </authorList>
    </citation>
    <scope>NUCLEOTIDE SEQUENCE [LARGE SCALE GENOMIC DNA]</scope>
    <source>
        <strain evidence="1 2">RB20</strain>
    </source>
</reference>
<keyword evidence="2" id="KW-1185">Reference proteome</keyword>
<dbReference type="Pfam" id="PF13671">
    <property type="entry name" value="AAA_33"/>
    <property type="match status" value="1"/>
</dbReference>
<accession>A0A7K0CVW0</accession>
<dbReference type="Proteomes" id="UP000438448">
    <property type="component" value="Unassembled WGS sequence"/>
</dbReference>
<evidence type="ECO:0000313" key="1">
    <source>
        <dbReference type="EMBL" id="MQY17122.1"/>
    </source>
</evidence>
<dbReference type="InterPro" id="IPR027417">
    <property type="entry name" value="P-loop_NTPase"/>
</dbReference>
<dbReference type="RefSeq" id="WP_153407264.1">
    <property type="nucleotide sequence ID" value="NZ_WEGK01000001.1"/>
</dbReference>
<name>A0A7K0CVW0_9NOCA</name>
<dbReference type="OrthoDB" id="3819922at2"/>
<dbReference type="EMBL" id="WEGK01000001">
    <property type="protein sequence ID" value="MQY17122.1"/>
    <property type="molecule type" value="Genomic_DNA"/>
</dbReference>